<sequence>MTTASPPHGVSSVVTAHLKPEDVPTFLTILKPLYDKVAAEPGCLFFEVYESKEEPGVVCWVEDWAESKEWFFEKEATKEYYKESLPKLLALLTKPIDMKWFNRLGPDYYTAKSNE</sequence>
<dbReference type="Proteomes" id="UP001465668">
    <property type="component" value="Unassembled WGS sequence"/>
</dbReference>
<organism evidence="2 3">
    <name type="scientific">Seiridium cardinale</name>
    <dbReference type="NCBI Taxonomy" id="138064"/>
    <lineage>
        <taxon>Eukaryota</taxon>
        <taxon>Fungi</taxon>
        <taxon>Dikarya</taxon>
        <taxon>Ascomycota</taxon>
        <taxon>Pezizomycotina</taxon>
        <taxon>Sordariomycetes</taxon>
        <taxon>Xylariomycetidae</taxon>
        <taxon>Amphisphaeriales</taxon>
        <taxon>Sporocadaceae</taxon>
        <taxon>Seiridium</taxon>
    </lineage>
</organism>
<protein>
    <submittedName>
        <fullName evidence="2">ABM domain-containing protein</fullName>
    </submittedName>
</protein>
<name>A0ABR2XAF5_9PEZI</name>
<comment type="caution">
    <text evidence="2">The sequence shown here is derived from an EMBL/GenBank/DDBJ whole genome shotgun (WGS) entry which is preliminary data.</text>
</comment>
<keyword evidence="3" id="KW-1185">Reference proteome</keyword>
<reference evidence="2 3" key="1">
    <citation type="submission" date="2024-02" db="EMBL/GenBank/DDBJ databases">
        <title>First draft genome assembly of two strains of Seiridium cardinale.</title>
        <authorList>
            <person name="Emiliani G."/>
            <person name="Scali E."/>
        </authorList>
    </citation>
    <scope>NUCLEOTIDE SEQUENCE [LARGE SCALE GENOMIC DNA]</scope>
    <source>
        <strain evidence="2 3">BM-138-000479</strain>
    </source>
</reference>
<dbReference type="Pfam" id="PF03992">
    <property type="entry name" value="ABM"/>
    <property type="match status" value="1"/>
</dbReference>
<evidence type="ECO:0000259" key="1">
    <source>
        <dbReference type="Pfam" id="PF03992"/>
    </source>
</evidence>
<dbReference type="Gene3D" id="3.30.70.100">
    <property type="match status" value="1"/>
</dbReference>
<gene>
    <name evidence="2" type="ORF">SCAR479_12665</name>
</gene>
<proteinExistence type="predicted"/>
<accession>A0ABR2XAF5</accession>
<dbReference type="SUPFAM" id="SSF54909">
    <property type="entry name" value="Dimeric alpha+beta barrel"/>
    <property type="match status" value="1"/>
</dbReference>
<evidence type="ECO:0000313" key="2">
    <source>
        <dbReference type="EMBL" id="KAK9770680.1"/>
    </source>
</evidence>
<feature type="domain" description="ABM" evidence="1">
    <location>
        <begin position="13"/>
        <end position="68"/>
    </location>
</feature>
<dbReference type="EMBL" id="JARVKM010000088">
    <property type="protein sequence ID" value="KAK9770680.1"/>
    <property type="molecule type" value="Genomic_DNA"/>
</dbReference>
<dbReference type="InterPro" id="IPR007138">
    <property type="entry name" value="ABM_dom"/>
</dbReference>
<dbReference type="InterPro" id="IPR011008">
    <property type="entry name" value="Dimeric_a/b-barrel"/>
</dbReference>
<evidence type="ECO:0000313" key="3">
    <source>
        <dbReference type="Proteomes" id="UP001465668"/>
    </source>
</evidence>